<reference evidence="2 3" key="1">
    <citation type="submission" date="2017-04" db="EMBL/GenBank/DDBJ databases">
        <title>Genome Sequence of the Model Brown-Rot Fungus Postia placenta SB12.</title>
        <authorList>
            <consortium name="DOE Joint Genome Institute"/>
            <person name="Gaskell J."/>
            <person name="Kersten P."/>
            <person name="Larrondo L.F."/>
            <person name="Canessa P."/>
            <person name="Martinez D."/>
            <person name="Hibbett D."/>
            <person name="Schmoll M."/>
            <person name="Kubicek C.P."/>
            <person name="Martinez A.T."/>
            <person name="Yadav J."/>
            <person name="Master E."/>
            <person name="Magnuson J.K."/>
            <person name="James T."/>
            <person name="Yaver D."/>
            <person name="Berka R."/>
            <person name="Labutti K."/>
            <person name="Lipzen A."/>
            <person name="Aerts A."/>
            <person name="Barry K."/>
            <person name="Henrissat B."/>
            <person name="Blanchette R."/>
            <person name="Grigoriev I."/>
            <person name="Cullen D."/>
        </authorList>
    </citation>
    <scope>NUCLEOTIDE SEQUENCE [LARGE SCALE GENOMIC DNA]</scope>
    <source>
        <strain evidence="2 3">MAD-698-R-SB12</strain>
    </source>
</reference>
<organism evidence="2 3">
    <name type="scientific">Postia placenta MAD-698-R-SB12</name>
    <dbReference type="NCBI Taxonomy" id="670580"/>
    <lineage>
        <taxon>Eukaryota</taxon>
        <taxon>Fungi</taxon>
        <taxon>Dikarya</taxon>
        <taxon>Basidiomycota</taxon>
        <taxon>Agaricomycotina</taxon>
        <taxon>Agaricomycetes</taxon>
        <taxon>Polyporales</taxon>
        <taxon>Adustoporiaceae</taxon>
        <taxon>Rhodonia</taxon>
    </lineage>
</organism>
<evidence type="ECO:0000313" key="3">
    <source>
        <dbReference type="Proteomes" id="UP000194127"/>
    </source>
</evidence>
<feature type="signal peptide" evidence="1">
    <location>
        <begin position="1"/>
        <end position="26"/>
    </location>
</feature>
<feature type="chain" id="PRO_5012032915" description="Secreted protein" evidence="1">
    <location>
        <begin position="27"/>
        <end position="111"/>
    </location>
</feature>
<keyword evidence="1" id="KW-0732">Signal</keyword>
<protein>
    <recommendedName>
        <fullName evidence="4">Secreted protein</fullName>
    </recommendedName>
</protein>
<dbReference type="EMBL" id="KZ110600">
    <property type="protein sequence ID" value="OSX60385.1"/>
    <property type="molecule type" value="Genomic_DNA"/>
</dbReference>
<dbReference type="AlphaFoldDB" id="A0A1X6MVI2"/>
<evidence type="ECO:0000313" key="2">
    <source>
        <dbReference type="EMBL" id="OSX60385.1"/>
    </source>
</evidence>
<dbReference type="STRING" id="670580.A0A1X6MVI2"/>
<evidence type="ECO:0008006" key="4">
    <source>
        <dbReference type="Google" id="ProtNLM"/>
    </source>
</evidence>
<gene>
    <name evidence="2" type="ORF">POSPLADRAFT_1148141</name>
</gene>
<dbReference type="OrthoDB" id="3204347at2759"/>
<keyword evidence="3" id="KW-1185">Reference proteome</keyword>
<evidence type="ECO:0000256" key="1">
    <source>
        <dbReference type="SAM" id="SignalP"/>
    </source>
</evidence>
<dbReference type="Proteomes" id="UP000194127">
    <property type="component" value="Unassembled WGS sequence"/>
</dbReference>
<dbReference type="GeneID" id="36331092"/>
<name>A0A1X6MVI2_9APHY</name>
<accession>A0A1X6MVI2</accession>
<proteinExistence type="predicted"/>
<sequence length="111" mass="12683">MFLLSLFGSFILCCVLFPSIWTSITGGDELDAHEMGIALVASRTPFRETGPPACMAKLIMLRHKIHQDKTKRRCNVTRVRQAAFTYSIPVIRPHRDVAWMRFGRARGKQIH</sequence>
<dbReference type="RefSeq" id="XP_024337179.1">
    <property type="nucleotide sequence ID" value="XM_024486143.1"/>
</dbReference>